<name>A0A1H9YCF3_9RHOB</name>
<gene>
    <name evidence="8" type="ORF">SAMN04489858_101103</name>
</gene>
<keyword evidence="9" id="KW-1185">Reference proteome</keyword>
<dbReference type="InterPro" id="IPR054612">
    <property type="entry name" value="Phage_capsid-like_C"/>
</dbReference>
<keyword evidence="2" id="KW-1188">Viral release from host cell</keyword>
<keyword evidence="3 8" id="KW-0645">Protease</keyword>
<evidence type="ECO:0000259" key="7">
    <source>
        <dbReference type="Pfam" id="PF05065"/>
    </source>
</evidence>
<evidence type="ECO:0000259" key="6">
    <source>
        <dbReference type="Pfam" id="PF04586"/>
    </source>
</evidence>
<accession>A0A1H9YCF3</accession>
<dbReference type="SUPFAM" id="SSF56563">
    <property type="entry name" value="Major capsid protein gp5"/>
    <property type="match status" value="1"/>
</dbReference>
<dbReference type="AlphaFoldDB" id="A0A1H9YCF3"/>
<dbReference type="Pfam" id="PF04586">
    <property type="entry name" value="Peptidase_S78"/>
    <property type="match status" value="1"/>
</dbReference>
<reference evidence="8 9" key="1">
    <citation type="submission" date="2016-10" db="EMBL/GenBank/DDBJ databases">
        <authorList>
            <person name="de Groot N.N."/>
        </authorList>
    </citation>
    <scope>NUCLEOTIDE SEQUENCE [LARGE SCALE GENOMIC DNA]</scope>
    <source>
        <strain evidence="8 9">DSM 17862</strain>
    </source>
</reference>
<evidence type="ECO:0000256" key="2">
    <source>
        <dbReference type="ARBA" id="ARBA00022612"/>
    </source>
</evidence>
<sequence>MAKSEKVGKAAKDEAAKKDNGSKMPRSVPKESDRKAERLIGRRLERRADPAQLLGEIQDRTAEQMLVRHFEVRSIDAEARTVELAFASETPVLRWFGEEVLSLESGSMRTDRLASGLALLVDHDWRDQVGVVESHTVGDDRIARAVVRLGRGARASEIFADIEDGIRRHVSVGYQIHGVSIEEREGMPDLVTMTDWEPYEISMVSVPADPNVGVGRSAERQTKPPEAGRAPLAEGLRDHRAARAAQTGEGNMKIRNVRDANGNLVRAKVDDDGSIVEVLETIEEAGDAERSAMRRGSSDERERAATLIQMGAQYDARDLAQTAISEGHTPEQFQRTLLERMSQTRGGAETTERGGDVGLSDREADSFSFMRVLRHLANPGDRAAREAAAFEIEAGEAAADRLGRSAQGVMVPPEVLRRALNTSTSATAAGDTGGYLVATDLLASSFIDLLRNRTVFLQRATALSGLVGLVDIPKLVEGTQGYWIGEDQDANETSLTFGQVSLAPKTAAGMVEMTRRMLMQSSLDLEAMVRRDLAWAIGSTIDRAGFYGTGAANDPVGVANWIGINAVPFAAANPTFGEVVQMETEVAADNADIGSMAYMANARMRGHFKTTERFAGTGKTIWEDGGTVNGYAAEITNQVSDGDLFFGNWSDALVGLWGGLDLTIDPYTHSRKGRLRVVAFQDVDIAARRVSSFSLGQFGG</sequence>
<feature type="domain" description="Phage capsid-like C-terminal" evidence="7">
    <location>
        <begin position="433"/>
        <end position="698"/>
    </location>
</feature>
<evidence type="ECO:0000256" key="4">
    <source>
        <dbReference type="ARBA" id="ARBA00022801"/>
    </source>
</evidence>
<evidence type="ECO:0000256" key="5">
    <source>
        <dbReference type="SAM" id="MobiDB-lite"/>
    </source>
</evidence>
<feature type="region of interest" description="Disordered" evidence="5">
    <location>
        <begin position="213"/>
        <end position="236"/>
    </location>
</feature>
<feature type="region of interest" description="Disordered" evidence="5">
    <location>
        <begin position="1"/>
        <end position="39"/>
    </location>
</feature>
<evidence type="ECO:0000313" key="9">
    <source>
        <dbReference type="Proteomes" id="UP000199180"/>
    </source>
</evidence>
<keyword evidence="4" id="KW-0378">Hydrolase</keyword>
<proteinExistence type="predicted"/>
<dbReference type="EMBL" id="FOHO01000001">
    <property type="protein sequence ID" value="SES66131.1"/>
    <property type="molecule type" value="Genomic_DNA"/>
</dbReference>
<feature type="compositionally biased region" description="Basic and acidic residues" evidence="5">
    <location>
        <begin position="1"/>
        <end position="21"/>
    </location>
</feature>
<dbReference type="NCBIfam" id="TIGR01554">
    <property type="entry name" value="major_cap_HK97"/>
    <property type="match status" value="1"/>
</dbReference>
<evidence type="ECO:0000313" key="8">
    <source>
        <dbReference type="EMBL" id="SES66131.1"/>
    </source>
</evidence>
<feature type="domain" description="Prohead serine protease" evidence="6">
    <location>
        <begin position="109"/>
        <end position="215"/>
    </location>
</feature>
<dbReference type="GO" id="GO:0008233">
    <property type="term" value="F:peptidase activity"/>
    <property type="evidence" value="ECO:0007669"/>
    <property type="project" value="UniProtKB-KW"/>
</dbReference>
<dbReference type="Proteomes" id="UP000199180">
    <property type="component" value="Unassembled WGS sequence"/>
</dbReference>
<dbReference type="InterPro" id="IPR054613">
    <property type="entry name" value="Peptidase_S78_dom"/>
</dbReference>
<comment type="subcellular location">
    <subcellularLocation>
        <location evidence="1">Virion</location>
    </subcellularLocation>
</comment>
<dbReference type="InterPro" id="IPR024455">
    <property type="entry name" value="Phage_capsid"/>
</dbReference>
<organism evidence="8 9">
    <name type="scientific">Paracoccus homiensis</name>
    <dbReference type="NCBI Taxonomy" id="364199"/>
    <lineage>
        <taxon>Bacteria</taxon>
        <taxon>Pseudomonadati</taxon>
        <taxon>Pseudomonadota</taxon>
        <taxon>Alphaproteobacteria</taxon>
        <taxon>Rhodobacterales</taxon>
        <taxon>Paracoccaceae</taxon>
        <taxon>Paracoccus</taxon>
    </lineage>
</organism>
<protein>
    <submittedName>
        <fullName evidence="8">Phage prohead protease, HK97 family/phage major capsid protein, HK97 family,TIGR01554</fullName>
    </submittedName>
</protein>
<feature type="compositionally biased region" description="Basic and acidic residues" evidence="5">
    <location>
        <begin position="28"/>
        <end position="39"/>
    </location>
</feature>
<evidence type="ECO:0000256" key="3">
    <source>
        <dbReference type="ARBA" id="ARBA00022670"/>
    </source>
</evidence>
<evidence type="ECO:0000256" key="1">
    <source>
        <dbReference type="ARBA" id="ARBA00004328"/>
    </source>
</evidence>
<dbReference type="Pfam" id="PF05065">
    <property type="entry name" value="Phage_capsid"/>
    <property type="match status" value="1"/>
</dbReference>
<dbReference type="RefSeq" id="WP_217645758.1">
    <property type="nucleotide sequence ID" value="NZ_FOHO01000001.1"/>
</dbReference>
<dbReference type="GO" id="GO:0006508">
    <property type="term" value="P:proteolysis"/>
    <property type="evidence" value="ECO:0007669"/>
    <property type="project" value="UniProtKB-KW"/>
</dbReference>
<dbReference type="Gene3D" id="3.30.2400.10">
    <property type="entry name" value="Major capsid protein gp5"/>
    <property type="match status" value="1"/>
</dbReference>
<dbReference type="STRING" id="364199.SAMN04489858_101103"/>